<organism evidence="2">
    <name type="scientific">marine sediment metagenome</name>
    <dbReference type="NCBI Taxonomy" id="412755"/>
    <lineage>
        <taxon>unclassified sequences</taxon>
        <taxon>metagenomes</taxon>
        <taxon>ecological metagenomes</taxon>
    </lineage>
</organism>
<proteinExistence type="predicted"/>
<dbReference type="EMBL" id="LAZR01064660">
    <property type="protein sequence ID" value="KKK57092.1"/>
    <property type="molecule type" value="Genomic_DNA"/>
</dbReference>
<accession>A0A0F8WJN2</accession>
<sequence length="110" mass="12572">MKVKFSFKEDGEFFELEEGLCSCESSPLPHDPRPISEITIDTPYDGPPWEPDFIFVQIESGPKHSSDFSVPACKKCHKLMVSQERLESHRNEEPGRITFNPRGFPKMEAS</sequence>
<evidence type="ECO:0000256" key="1">
    <source>
        <dbReference type="SAM" id="MobiDB-lite"/>
    </source>
</evidence>
<name>A0A0F8WJN2_9ZZZZ</name>
<feature type="region of interest" description="Disordered" evidence="1">
    <location>
        <begin position="25"/>
        <end position="46"/>
    </location>
</feature>
<gene>
    <name evidence="2" type="ORF">LCGC14_3057970</name>
</gene>
<protein>
    <submittedName>
        <fullName evidence="2">Uncharacterized protein</fullName>
    </submittedName>
</protein>
<reference evidence="2" key="1">
    <citation type="journal article" date="2015" name="Nature">
        <title>Complex archaea that bridge the gap between prokaryotes and eukaryotes.</title>
        <authorList>
            <person name="Spang A."/>
            <person name="Saw J.H."/>
            <person name="Jorgensen S.L."/>
            <person name="Zaremba-Niedzwiedzka K."/>
            <person name="Martijn J."/>
            <person name="Lind A.E."/>
            <person name="van Eijk R."/>
            <person name="Schleper C."/>
            <person name="Guy L."/>
            <person name="Ettema T.J."/>
        </authorList>
    </citation>
    <scope>NUCLEOTIDE SEQUENCE</scope>
</reference>
<comment type="caution">
    <text evidence="2">The sequence shown here is derived from an EMBL/GenBank/DDBJ whole genome shotgun (WGS) entry which is preliminary data.</text>
</comment>
<feature type="region of interest" description="Disordered" evidence="1">
    <location>
        <begin position="85"/>
        <end position="110"/>
    </location>
</feature>
<evidence type="ECO:0000313" key="2">
    <source>
        <dbReference type="EMBL" id="KKK57092.1"/>
    </source>
</evidence>
<feature type="compositionally biased region" description="Basic and acidic residues" evidence="1">
    <location>
        <begin position="85"/>
        <end position="95"/>
    </location>
</feature>
<dbReference type="AlphaFoldDB" id="A0A0F8WJN2"/>